<organism evidence="2 3">
    <name type="scientific">Oncorhynchus mykiss</name>
    <name type="common">Rainbow trout</name>
    <name type="synonym">Salmo gairdneri</name>
    <dbReference type="NCBI Taxonomy" id="8022"/>
    <lineage>
        <taxon>Eukaryota</taxon>
        <taxon>Metazoa</taxon>
        <taxon>Chordata</taxon>
        <taxon>Craniata</taxon>
        <taxon>Vertebrata</taxon>
        <taxon>Euteleostomi</taxon>
        <taxon>Actinopterygii</taxon>
        <taxon>Neopterygii</taxon>
        <taxon>Teleostei</taxon>
        <taxon>Protacanthopterygii</taxon>
        <taxon>Salmoniformes</taxon>
        <taxon>Salmonidae</taxon>
        <taxon>Salmoninae</taxon>
        <taxon>Oncorhynchus</taxon>
    </lineage>
</organism>
<evidence type="ECO:0000256" key="1">
    <source>
        <dbReference type="ARBA" id="ARBA00006007"/>
    </source>
</evidence>
<reference evidence="2" key="3">
    <citation type="submission" date="2025-09" db="UniProtKB">
        <authorList>
            <consortium name="Ensembl"/>
        </authorList>
    </citation>
    <scope>IDENTIFICATION</scope>
</reference>
<comment type="similarity">
    <text evidence="1">Belongs to the BtpA family.</text>
</comment>
<dbReference type="PANTHER" id="PTHR21381:SF3">
    <property type="entry name" value="SGC REGION PROTEIN SGCQ-RELATED"/>
    <property type="match status" value="1"/>
</dbReference>
<sequence length="330" mass="35779">MFHAPHERKKHTGLGDHSEILKPVLTYTLTRHVIKLAAARERVSFQSHLCIHIATGLKQQQKMKFLKLFGRAKSVVIGMIHVQALPGTPLGSMVIPQIIEEACHEAEIYHNAGIDGLIIENMHDIPYTFSIGPEVCASMTAVCAAVRGICPSLPLGVQILSAANSSAVAVALASGMDFIRAEGYVFSHVADEGLLNGCAGDLLRYRKQMQAEHVQIFTDIKKKHSSHALTSDVSIVETARAAEFFLSDGLIITGTATGVQADPMELRDVAGSVRLPVLIGSGVTYDNVEYYLDASAMIIGSHFKRGGVWTNAVDPESVKTFMGKVHLLRK</sequence>
<keyword evidence="3" id="KW-1185">Reference proteome</keyword>
<reference evidence="2" key="1">
    <citation type="submission" date="2020-07" db="EMBL/GenBank/DDBJ databases">
        <title>A long reads based de novo assembly of the rainbow trout Arlee double haploid line genome.</title>
        <authorList>
            <person name="Gao G."/>
            <person name="Palti Y."/>
        </authorList>
    </citation>
    <scope>NUCLEOTIDE SEQUENCE [LARGE SCALE GENOMIC DNA]</scope>
</reference>
<dbReference type="NCBIfam" id="TIGR00259">
    <property type="entry name" value="thylakoid_BtpA"/>
    <property type="match status" value="1"/>
</dbReference>
<dbReference type="Pfam" id="PF03437">
    <property type="entry name" value="BtpA"/>
    <property type="match status" value="1"/>
</dbReference>
<dbReference type="InterPro" id="IPR005137">
    <property type="entry name" value="BtpA"/>
</dbReference>
<gene>
    <name evidence="2" type="primary">zgc:162297</name>
</gene>
<proteinExistence type="inferred from homology"/>
<dbReference type="Proteomes" id="UP000694395">
    <property type="component" value="Chromosome 26"/>
</dbReference>
<accession>A0A8C7V522</accession>
<dbReference type="PANTHER" id="PTHR21381">
    <property type="entry name" value="ZGC:162297"/>
    <property type="match status" value="1"/>
</dbReference>
<name>A0A8C7V522_ONCMY</name>
<protein>
    <submittedName>
        <fullName evidence="2">Zgc:162297</fullName>
    </submittedName>
</protein>
<dbReference type="AlphaFoldDB" id="A0A8C7V522"/>
<dbReference type="GeneTree" id="ENSGT00390000006020"/>
<dbReference type="SUPFAM" id="SSF51366">
    <property type="entry name" value="Ribulose-phoshate binding barrel"/>
    <property type="match status" value="1"/>
</dbReference>
<dbReference type="Ensembl" id="ENSOMYT00000113034.2">
    <property type="protein sequence ID" value="ENSOMYP00000104253.2"/>
    <property type="gene ID" value="ENSOMYG00000046837.2"/>
</dbReference>
<evidence type="ECO:0000313" key="2">
    <source>
        <dbReference type="Ensembl" id="ENSOMYP00000104253.2"/>
    </source>
</evidence>
<dbReference type="InterPro" id="IPR011060">
    <property type="entry name" value="RibuloseP-bd_barrel"/>
</dbReference>
<evidence type="ECO:0000313" key="3">
    <source>
        <dbReference type="Proteomes" id="UP000694395"/>
    </source>
</evidence>
<reference evidence="2" key="2">
    <citation type="submission" date="2025-08" db="UniProtKB">
        <authorList>
            <consortium name="Ensembl"/>
        </authorList>
    </citation>
    <scope>IDENTIFICATION</scope>
</reference>